<evidence type="ECO:0000313" key="3">
    <source>
        <dbReference type="Proteomes" id="UP001186944"/>
    </source>
</evidence>
<feature type="region of interest" description="Disordered" evidence="1">
    <location>
        <begin position="237"/>
        <end position="265"/>
    </location>
</feature>
<name>A0AA89C0U8_PINIB</name>
<protein>
    <submittedName>
        <fullName evidence="2">Uncharacterized protein</fullName>
    </submittedName>
</protein>
<feature type="compositionally biased region" description="Polar residues" evidence="1">
    <location>
        <begin position="104"/>
        <end position="115"/>
    </location>
</feature>
<organism evidence="2 3">
    <name type="scientific">Pinctada imbricata</name>
    <name type="common">Atlantic pearl-oyster</name>
    <name type="synonym">Pinctada martensii</name>
    <dbReference type="NCBI Taxonomy" id="66713"/>
    <lineage>
        <taxon>Eukaryota</taxon>
        <taxon>Metazoa</taxon>
        <taxon>Spiralia</taxon>
        <taxon>Lophotrochozoa</taxon>
        <taxon>Mollusca</taxon>
        <taxon>Bivalvia</taxon>
        <taxon>Autobranchia</taxon>
        <taxon>Pteriomorphia</taxon>
        <taxon>Pterioida</taxon>
        <taxon>Pterioidea</taxon>
        <taxon>Pteriidae</taxon>
        <taxon>Pinctada</taxon>
    </lineage>
</organism>
<feature type="region of interest" description="Disordered" evidence="1">
    <location>
        <begin position="75"/>
        <end position="140"/>
    </location>
</feature>
<dbReference type="AlphaFoldDB" id="A0AA89C0U8"/>
<evidence type="ECO:0000256" key="1">
    <source>
        <dbReference type="SAM" id="MobiDB-lite"/>
    </source>
</evidence>
<dbReference type="Proteomes" id="UP001186944">
    <property type="component" value="Unassembled WGS sequence"/>
</dbReference>
<proteinExistence type="predicted"/>
<comment type="caution">
    <text evidence="2">The sequence shown here is derived from an EMBL/GenBank/DDBJ whole genome shotgun (WGS) entry which is preliminary data.</text>
</comment>
<dbReference type="EMBL" id="VSWD01000010">
    <property type="protein sequence ID" value="KAK3089952.1"/>
    <property type="molecule type" value="Genomic_DNA"/>
</dbReference>
<feature type="compositionally biased region" description="Polar residues" evidence="1">
    <location>
        <begin position="34"/>
        <end position="56"/>
    </location>
</feature>
<feature type="region of interest" description="Disordered" evidence="1">
    <location>
        <begin position="34"/>
        <end position="63"/>
    </location>
</feature>
<gene>
    <name evidence="2" type="ORF">FSP39_007933</name>
</gene>
<evidence type="ECO:0000313" key="2">
    <source>
        <dbReference type="EMBL" id="KAK3089952.1"/>
    </source>
</evidence>
<accession>A0AA89C0U8</accession>
<keyword evidence="3" id="KW-1185">Reference proteome</keyword>
<reference evidence="2" key="1">
    <citation type="submission" date="2019-08" db="EMBL/GenBank/DDBJ databases">
        <title>The improved chromosome-level genome for the pearl oyster Pinctada fucata martensii using PacBio sequencing and Hi-C.</title>
        <authorList>
            <person name="Zheng Z."/>
        </authorList>
    </citation>
    <scope>NUCLEOTIDE SEQUENCE</scope>
    <source>
        <strain evidence="2">ZZ-2019</strain>
        <tissue evidence="2">Adductor muscle</tissue>
    </source>
</reference>
<sequence length="505" mass="56602">MYLSNLSFFLPDNANTQKAKYTIKEFHNRSSLFPSTTRNKLYTPSSKNDSSTNEDSPNGLGLTCKKADVDVKKPNTLLKNNAKLPPSGQRSRPQSAKSRKDRSTSGSKCSSINTKDASRPGACNSGYSSNNTLSDFPSSKKTESCAWEDEQSYNDSDSGVRSCHSPSVMMLVPVGGKQVPVVDIGGDAPFPSYNFRERKAEKYVSQDVRGFVFTSPADVATNLRPFSAHVINNVGEKNQSINKKKRPSSAKSSRVKSDNVPQEITPSVFGMQNNRQVFGSIEDIGSTNSGTYPYKLSDCFPEDKRATDHSKNLKTEVPSGIEPLLPWRNLNLRTEDIGIDPSKCFVFLPSLDSEQYRELPIVPPPQAAGEELCYKEKLVPPPPPFRPIGAVRKEIEELENLLQGISTSGSNCGMVRYQEEIDQFRKTYKETMAKVPDRLLNTPEPVDTFGLRKFYTEHDEVMTEIRHRHTLCLMELAELEIDIGIESDRKYFKHQIYLPYEHDPD</sequence>
<feature type="compositionally biased region" description="Polar residues" evidence="1">
    <location>
        <begin position="125"/>
        <end position="137"/>
    </location>
</feature>